<reference evidence="2" key="1">
    <citation type="submission" date="2017-09" db="EMBL/GenBank/DDBJ databases">
        <title>Depth-based differentiation of microbial function through sediment-hosted aquifers and enrichment of novel symbionts in the deep terrestrial subsurface.</title>
        <authorList>
            <person name="Probst A.J."/>
            <person name="Ladd B."/>
            <person name="Jarett J.K."/>
            <person name="Geller-Mcgrath D.E."/>
            <person name="Sieber C.M.K."/>
            <person name="Emerson J.B."/>
            <person name="Anantharaman K."/>
            <person name="Thomas B.C."/>
            <person name="Malmstrom R."/>
            <person name="Stieglmeier M."/>
            <person name="Klingl A."/>
            <person name="Woyke T."/>
            <person name="Ryan C.M."/>
            <person name="Banfield J.F."/>
        </authorList>
    </citation>
    <scope>NUCLEOTIDE SEQUENCE [LARGE SCALE GENOMIC DNA]</scope>
</reference>
<evidence type="ECO:0000313" key="1">
    <source>
        <dbReference type="EMBL" id="PJE63655.1"/>
    </source>
</evidence>
<gene>
    <name evidence="1" type="ORF">COU89_02100</name>
</gene>
<evidence type="ECO:0000313" key="2">
    <source>
        <dbReference type="Proteomes" id="UP000231569"/>
    </source>
</evidence>
<proteinExistence type="predicted"/>
<dbReference type="EMBL" id="PFEE01000047">
    <property type="protein sequence ID" value="PJE63655.1"/>
    <property type="molecule type" value="Genomic_DNA"/>
</dbReference>
<dbReference type="Proteomes" id="UP000231569">
    <property type="component" value="Unassembled WGS sequence"/>
</dbReference>
<accession>A0A2M8KUQ0</accession>
<name>A0A2M8KUQ0_9BACT</name>
<protein>
    <submittedName>
        <fullName evidence="1">Uncharacterized protein</fullName>
    </submittedName>
</protein>
<sequence>MQGHVPIKNTAHFVNWRCHTVDNAINGQACSLEAITNDTLLFIVDRINANSVESPLAWGSILSPAPFESRVKLYTAMMESIPACVNGFIEMYITILKSVMILAKSVRHIGQIWCSIYGIDSCIQHMPPCIVFMT</sequence>
<comment type="caution">
    <text evidence="1">The sequence shown here is derived from an EMBL/GenBank/DDBJ whole genome shotgun (WGS) entry which is preliminary data.</text>
</comment>
<dbReference type="AlphaFoldDB" id="A0A2M8KUQ0"/>
<organism evidence="1 2">
    <name type="scientific">Candidatus Roizmanbacteria bacterium CG10_big_fil_rev_8_21_14_0_10_45_7</name>
    <dbReference type="NCBI Taxonomy" id="1974854"/>
    <lineage>
        <taxon>Bacteria</taxon>
        <taxon>Candidatus Roizmaniibacteriota</taxon>
    </lineage>
</organism>